<feature type="domain" description="HTH marR-type" evidence="4">
    <location>
        <begin position="37"/>
        <end position="85"/>
    </location>
</feature>
<dbReference type="InterPro" id="IPR052362">
    <property type="entry name" value="HTH-GbsR_regulator"/>
</dbReference>
<dbReference type="SUPFAM" id="SSF46785">
    <property type="entry name" value="Winged helix' DNA-binding domain"/>
    <property type="match status" value="1"/>
</dbReference>
<organism evidence="5 6">
    <name type="scientific">Kribbella italica</name>
    <dbReference type="NCBI Taxonomy" id="1540520"/>
    <lineage>
        <taxon>Bacteria</taxon>
        <taxon>Bacillati</taxon>
        <taxon>Actinomycetota</taxon>
        <taxon>Actinomycetes</taxon>
        <taxon>Propionibacteriales</taxon>
        <taxon>Kribbellaceae</taxon>
        <taxon>Kribbella</taxon>
    </lineage>
</organism>
<dbReference type="GO" id="GO:0003700">
    <property type="term" value="F:DNA-binding transcription factor activity"/>
    <property type="evidence" value="ECO:0007669"/>
    <property type="project" value="InterPro"/>
</dbReference>
<dbReference type="InterPro" id="IPR036390">
    <property type="entry name" value="WH_DNA-bd_sf"/>
</dbReference>
<evidence type="ECO:0000259" key="4">
    <source>
        <dbReference type="Pfam" id="PF01047"/>
    </source>
</evidence>
<keyword evidence="3" id="KW-0804">Transcription</keyword>
<proteinExistence type="predicted"/>
<name>A0A7W9J8B4_9ACTN</name>
<evidence type="ECO:0000256" key="3">
    <source>
        <dbReference type="ARBA" id="ARBA00023163"/>
    </source>
</evidence>
<gene>
    <name evidence="5" type="ORF">HDA39_003701</name>
</gene>
<keyword evidence="1" id="KW-0805">Transcription regulation</keyword>
<accession>A0A7W9J8B4</accession>
<dbReference type="PANTHER" id="PTHR38465">
    <property type="entry name" value="HTH-TYPE TRANSCRIPTIONAL REGULATOR MJ1563-RELATED"/>
    <property type="match status" value="1"/>
</dbReference>
<dbReference type="Gene3D" id="1.10.10.10">
    <property type="entry name" value="Winged helix-like DNA-binding domain superfamily/Winged helix DNA-binding domain"/>
    <property type="match status" value="1"/>
</dbReference>
<dbReference type="Proteomes" id="UP000549971">
    <property type="component" value="Unassembled WGS sequence"/>
</dbReference>
<dbReference type="PANTHER" id="PTHR38465:SF2">
    <property type="entry name" value="HTH-TYPE TRANSCRIPTIONAL REGULATOR MMPR5"/>
    <property type="match status" value="1"/>
</dbReference>
<keyword evidence="2 5" id="KW-0238">DNA-binding</keyword>
<sequence>MNARDDETSQRFAEQFGNLLAETGWPRMSARVFATILISEQGRMTSAQLSEQLQASPAAVSGAVRFLVQMRLASREREPGSRRDVYVVQDDFWYESMMRQDRYLSRWRESLEQLQASVGRHSEADRRIRGTLGFVDFIESEMDELSARWVKYKATLDAELDAEFGKN</sequence>
<dbReference type="GO" id="GO:0003677">
    <property type="term" value="F:DNA binding"/>
    <property type="evidence" value="ECO:0007669"/>
    <property type="project" value="UniProtKB-KW"/>
</dbReference>
<evidence type="ECO:0000256" key="1">
    <source>
        <dbReference type="ARBA" id="ARBA00023015"/>
    </source>
</evidence>
<dbReference type="Pfam" id="PF01047">
    <property type="entry name" value="MarR"/>
    <property type="match status" value="1"/>
</dbReference>
<dbReference type="InterPro" id="IPR000835">
    <property type="entry name" value="HTH_MarR-typ"/>
</dbReference>
<dbReference type="RefSeq" id="WP_184796597.1">
    <property type="nucleotide sequence ID" value="NZ_JACHMY010000001.1"/>
</dbReference>
<dbReference type="EMBL" id="JACHMY010000001">
    <property type="protein sequence ID" value="MBB5836967.1"/>
    <property type="molecule type" value="Genomic_DNA"/>
</dbReference>
<evidence type="ECO:0000313" key="5">
    <source>
        <dbReference type="EMBL" id="MBB5836967.1"/>
    </source>
</evidence>
<dbReference type="AlphaFoldDB" id="A0A7W9J8B4"/>
<dbReference type="InterPro" id="IPR036388">
    <property type="entry name" value="WH-like_DNA-bd_sf"/>
</dbReference>
<reference evidence="5 6" key="1">
    <citation type="submission" date="2020-08" db="EMBL/GenBank/DDBJ databases">
        <title>Sequencing the genomes of 1000 actinobacteria strains.</title>
        <authorList>
            <person name="Klenk H.-P."/>
        </authorList>
    </citation>
    <scope>NUCLEOTIDE SEQUENCE [LARGE SCALE GENOMIC DNA]</scope>
    <source>
        <strain evidence="5 6">DSM 28967</strain>
    </source>
</reference>
<protein>
    <submittedName>
        <fullName evidence="5">DNA-binding transcriptional regulator GbsR (MarR family)</fullName>
    </submittedName>
</protein>
<evidence type="ECO:0000313" key="6">
    <source>
        <dbReference type="Proteomes" id="UP000549971"/>
    </source>
</evidence>
<evidence type="ECO:0000256" key="2">
    <source>
        <dbReference type="ARBA" id="ARBA00023125"/>
    </source>
</evidence>
<comment type="caution">
    <text evidence="5">The sequence shown here is derived from an EMBL/GenBank/DDBJ whole genome shotgun (WGS) entry which is preliminary data.</text>
</comment>
<keyword evidence="6" id="KW-1185">Reference proteome</keyword>